<organism evidence="3 4">
    <name type="scientific">Salinimonas profundi</name>
    <dbReference type="NCBI Taxonomy" id="2729140"/>
    <lineage>
        <taxon>Bacteria</taxon>
        <taxon>Pseudomonadati</taxon>
        <taxon>Pseudomonadota</taxon>
        <taxon>Gammaproteobacteria</taxon>
        <taxon>Alteromonadales</taxon>
        <taxon>Alteromonadaceae</taxon>
        <taxon>Alteromonas/Salinimonas group</taxon>
        <taxon>Salinimonas</taxon>
    </lineage>
</organism>
<dbReference type="Gene3D" id="3.40.50.2000">
    <property type="entry name" value="Glycogen Phosphorylase B"/>
    <property type="match status" value="2"/>
</dbReference>
<dbReference type="InterPro" id="IPR001296">
    <property type="entry name" value="Glyco_trans_1"/>
</dbReference>
<dbReference type="CDD" id="cd03801">
    <property type="entry name" value="GT4_PimA-like"/>
    <property type="match status" value="1"/>
</dbReference>
<dbReference type="Pfam" id="PF00534">
    <property type="entry name" value="Glycos_transf_1"/>
    <property type="match status" value="1"/>
</dbReference>
<sequence>MNNNFFQPFPETRDSDAVNVLTIAASFPSLIQPWLVNHLVQIIRHGGDNRIVSRREEKAVFTDAIVENNLLEKYWCVGDDKIELLRDYIKAMADKPLRQRTQQLMRNYNAKDRSVKMRIFDKLSSPVFACNPDIIHSHSEPAGARFIKLIQANKAPLVMTFHGLPPVGVAHITDAQRNEYTATAEAIFVNTEFAKQQYISLGAPEEKFIIVPQGIDLSRWPLQQRPFPENGTVNLLTVGRLHPDKGHRYALDAVKKLVDQGHDIQYTIVGSGPEKENIATKADGLGIGDRIRIHSAIPDKQLAEIYRQSHIFVLPSLRSKDGFHEETQGVVLQEAQATGLITIATRSGGIPECIDDGKSGYLVPDRDADALASAIDAVINKKDEWLNIQAAARQWVEHHYSADKIGDRMNAYYRDIIR</sequence>
<feature type="domain" description="Glycosyltransferase subfamily 4-like N-terminal" evidence="2">
    <location>
        <begin position="116"/>
        <end position="219"/>
    </location>
</feature>
<evidence type="ECO:0000259" key="2">
    <source>
        <dbReference type="Pfam" id="PF13439"/>
    </source>
</evidence>
<protein>
    <submittedName>
        <fullName evidence="3">Glycosyltransferase family 4 protein</fullName>
    </submittedName>
</protein>
<dbReference type="PANTHER" id="PTHR45947">
    <property type="entry name" value="SULFOQUINOVOSYL TRANSFERASE SQD2"/>
    <property type="match status" value="1"/>
</dbReference>
<feature type="domain" description="Glycosyl transferase family 1" evidence="1">
    <location>
        <begin position="233"/>
        <end position="395"/>
    </location>
</feature>
<dbReference type="SUPFAM" id="SSF53756">
    <property type="entry name" value="UDP-Glycosyltransferase/glycogen phosphorylase"/>
    <property type="match status" value="1"/>
</dbReference>
<dbReference type="RefSeq" id="WP_191025732.1">
    <property type="nucleotide sequence ID" value="NZ_JABBXD010000007.1"/>
</dbReference>
<dbReference type="EMBL" id="JABBXD010000007">
    <property type="protein sequence ID" value="MBD3586630.1"/>
    <property type="molecule type" value="Genomic_DNA"/>
</dbReference>
<reference evidence="3 4" key="1">
    <citation type="submission" date="2020-04" db="EMBL/GenBank/DDBJ databases">
        <title>Salinimonas sp. HHU 13199.</title>
        <authorList>
            <person name="Cui X."/>
            <person name="Zhang D."/>
        </authorList>
    </citation>
    <scope>NUCLEOTIDE SEQUENCE [LARGE SCALE GENOMIC DNA]</scope>
    <source>
        <strain evidence="3 4">HHU 13199</strain>
    </source>
</reference>
<dbReference type="InterPro" id="IPR050194">
    <property type="entry name" value="Glycosyltransferase_grp1"/>
</dbReference>
<name>A0ABR8LKA6_9ALTE</name>
<comment type="caution">
    <text evidence="3">The sequence shown here is derived from an EMBL/GenBank/DDBJ whole genome shotgun (WGS) entry which is preliminary data.</text>
</comment>
<dbReference type="PANTHER" id="PTHR45947:SF3">
    <property type="entry name" value="SULFOQUINOVOSYL TRANSFERASE SQD2"/>
    <property type="match status" value="1"/>
</dbReference>
<keyword evidence="4" id="KW-1185">Reference proteome</keyword>
<accession>A0ABR8LKA6</accession>
<evidence type="ECO:0000313" key="4">
    <source>
        <dbReference type="Proteomes" id="UP000624419"/>
    </source>
</evidence>
<dbReference type="InterPro" id="IPR028098">
    <property type="entry name" value="Glyco_trans_4-like_N"/>
</dbReference>
<dbReference type="Proteomes" id="UP000624419">
    <property type="component" value="Unassembled WGS sequence"/>
</dbReference>
<evidence type="ECO:0000259" key="1">
    <source>
        <dbReference type="Pfam" id="PF00534"/>
    </source>
</evidence>
<gene>
    <name evidence="3" type="ORF">HHX48_12855</name>
</gene>
<evidence type="ECO:0000313" key="3">
    <source>
        <dbReference type="EMBL" id="MBD3586630.1"/>
    </source>
</evidence>
<dbReference type="Pfam" id="PF13439">
    <property type="entry name" value="Glyco_transf_4"/>
    <property type="match status" value="1"/>
</dbReference>
<proteinExistence type="predicted"/>